<keyword evidence="2" id="KW-0472">Membrane</keyword>
<evidence type="ECO:0000256" key="1">
    <source>
        <dbReference type="SAM" id="MobiDB-lite"/>
    </source>
</evidence>
<organism evidence="3 4">
    <name type="scientific">Chelatococcus sambhunathii</name>
    <dbReference type="NCBI Taxonomy" id="363953"/>
    <lineage>
        <taxon>Bacteria</taxon>
        <taxon>Pseudomonadati</taxon>
        <taxon>Pseudomonadota</taxon>
        <taxon>Alphaproteobacteria</taxon>
        <taxon>Hyphomicrobiales</taxon>
        <taxon>Chelatococcaceae</taxon>
        <taxon>Chelatococcus</taxon>
    </lineage>
</organism>
<dbReference type="Proteomes" id="UP001181622">
    <property type="component" value="Unassembled WGS sequence"/>
</dbReference>
<proteinExistence type="predicted"/>
<sequence>MARILGLLLLLPAIELVAFLAVGAAIGFGKAVLLQLAFSLVGVAMIGSLVSDARAKARGGLFSIALDGEAGMRGLAGLLFAVPGFVTDALGIVALAPSLRARLRRFLTGGKAETIDPTPHRPRAERRPDGGMLDLDTREWREVEPAGRGKA</sequence>
<accession>A0ABU1DLL2</accession>
<keyword evidence="4" id="KW-1185">Reference proteome</keyword>
<feature type="transmembrane region" description="Helical" evidence="2">
    <location>
        <begin position="74"/>
        <end position="96"/>
    </location>
</feature>
<evidence type="ECO:0000256" key="2">
    <source>
        <dbReference type="SAM" id="Phobius"/>
    </source>
</evidence>
<dbReference type="NCBIfam" id="NF008528">
    <property type="entry name" value="PRK11463.1-2"/>
    <property type="match status" value="1"/>
</dbReference>
<feature type="region of interest" description="Disordered" evidence="1">
    <location>
        <begin position="112"/>
        <end position="151"/>
    </location>
</feature>
<protein>
    <submittedName>
        <fullName evidence="3">FxsA family protein</fullName>
    </submittedName>
</protein>
<keyword evidence="2" id="KW-1133">Transmembrane helix</keyword>
<gene>
    <name evidence="3" type="ORF">IHQ68_19860</name>
</gene>
<evidence type="ECO:0000313" key="4">
    <source>
        <dbReference type="Proteomes" id="UP001181622"/>
    </source>
</evidence>
<evidence type="ECO:0000313" key="3">
    <source>
        <dbReference type="EMBL" id="MDR4308884.1"/>
    </source>
</evidence>
<dbReference type="InterPro" id="IPR007313">
    <property type="entry name" value="FxsA"/>
</dbReference>
<keyword evidence="2" id="KW-0812">Transmembrane</keyword>
<feature type="compositionally biased region" description="Basic and acidic residues" evidence="1">
    <location>
        <begin position="125"/>
        <end position="151"/>
    </location>
</feature>
<name>A0ABU1DLL2_9HYPH</name>
<feature type="transmembrane region" description="Helical" evidence="2">
    <location>
        <begin position="33"/>
        <end position="53"/>
    </location>
</feature>
<dbReference type="Pfam" id="PF04186">
    <property type="entry name" value="FxsA"/>
    <property type="match status" value="1"/>
</dbReference>
<comment type="caution">
    <text evidence="3">The sequence shown here is derived from an EMBL/GenBank/DDBJ whole genome shotgun (WGS) entry which is preliminary data.</text>
</comment>
<reference evidence="3" key="1">
    <citation type="submission" date="2020-10" db="EMBL/GenBank/DDBJ databases">
        <authorList>
            <person name="Abbas A."/>
            <person name="Razzaq R."/>
            <person name="Waqas M."/>
            <person name="Abbas N."/>
            <person name="Nielsen T.K."/>
            <person name="Hansen L.H."/>
            <person name="Hussain S."/>
            <person name="Shahid M."/>
        </authorList>
    </citation>
    <scope>NUCLEOTIDE SEQUENCE</scope>
    <source>
        <strain evidence="3">S14</strain>
    </source>
</reference>
<dbReference type="RefSeq" id="WP_309395006.1">
    <property type="nucleotide sequence ID" value="NZ_JADBEO010000088.1"/>
</dbReference>
<dbReference type="EMBL" id="JADBEO010000088">
    <property type="protein sequence ID" value="MDR4308884.1"/>
    <property type="molecule type" value="Genomic_DNA"/>
</dbReference>